<dbReference type="STRING" id="504805.SAMN05421505_10254"/>
<sequence length="217" mass="22695">MSKHPKKIAVDYADFAEYDRRQLAIVQHLLTAFIAGLVVGILGWLVHVVNLGPLQDIFDPYAYFALAIVVGFTASEFAWAVLAGVLAALAPLVAVMGGIAVTGQWDFDSVGGSALGLNLVLAGLFALSLLAYAARRRDVWGDVAVGLTGGLVLADIVDRATPGLASSAGRDFWPWPAALVGLITVAMVFVMRRRTAGRARAFAVAATMAGATAAITL</sequence>
<name>A0A1G7RUY2_9ACTN</name>
<dbReference type="AlphaFoldDB" id="A0A1G7RUY2"/>
<proteinExistence type="predicted"/>
<keyword evidence="3" id="KW-1185">Reference proteome</keyword>
<feature type="transmembrane region" description="Helical" evidence="1">
    <location>
        <begin position="172"/>
        <end position="191"/>
    </location>
</feature>
<protein>
    <submittedName>
        <fullName evidence="2">Uncharacterized protein</fullName>
    </submittedName>
</protein>
<dbReference type="EMBL" id="FNCN01000002">
    <property type="protein sequence ID" value="SDG14556.1"/>
    <property type="molecule type" value="Genomic_DNA"/>
</dbReference>
<gene>
    <name evidence="2" type="ORF">SAMN05421505_10254</name>
</gene>
<organism evidence="2 3">
    <name type="scientific">Sinosporangium album</name>
    <dbReference type="NCBI Taxonomy" id="504805"/>
    <lineage>
        <taxon>Bacteria</taxon>
        <taxon>Bacillati</taxon>
        <taxon>Actinomycetota</taxon>
        <taxon>Actinomycetes</taxon>
        <taxon>Streptosporangiales</taxon>
        <taxon>Streptosporangiaceae</taxon>
        <taxon>Sinosporangium</taxon>
    </lineage>
</organism>
<keyword evidence="1" id="KW-0812">Transmembrane</keyword>
<feature type="transmembrane region" description="Helical" evidence="1">
    <location>
        <begin position="86"/>
        <end position="105"/>
    </location>
</feature>
<dbReference type="RefSeq" id="WP_093167638.1">
    <property type="nucleotide sequence ID" value="NZ_FNCN01000002.1"/>
</dbReference>
<evidence type="ECO:0000313" key="3">
    <source>
        <dbReference type="Proteomes" id="UP000198923"/>
    </source>
</evidence>
<feature type="transmembrane region" description="Helical" evidence="1">
    <location>
        <begin position="111"/>
        <end position="132"/>
    </location>
</feature>
<feature type="transmembrane region" description="Helical" evidence="1">
    <location>
        <begin position="29"/>
        <end position="49"/>
    </location>
</feature>
<accession>A0A1G7RUY2</accession>
<feature type="transmembrane region" description="Helical" evidence="1">
    <location>
        <begin position="61"/>
        <end position="79"/>
    </location>
</feature>
<keyword evidence="1" id="KW-0472">Membrane</keyword>
<dbReference type="OrthoDB" id="3539092at2"/>
<evidence type="ECO:0000313" key="2">
    <source>
        <dbReference type="EMBL" id="SDG14556.1"/>
    </source>
</evidence>
<feature type="transmembrane region" description="Helical" evidence="1">
    <location>
        <begin position="139"/>
        <end position="157"/>
    </location>
</feature>
<dbReference type="Proteomes" id="UP000198923">
    <property type="component" value="Unassembled WGS sequence"/>
</dbReference>
<reference evidence="2 3" key="1">
    <citation type="submission" date="2016-10" db="EMBL/GenBank/DDBJ databases">
        <authorList>
            <person name="de Groot N.N."/>
        </authorList>
    </citation>
    <scope>NUCLEOTIDE SEQUENCE [LARGE SCALE GENOMIC DNA]</scope>
    <source>
        <strain evidence="2 3">CPCC 201354</strain>
    </source>
</reference>
<keyword evidence="1" id="KW-1133">Transmembrane helix</keyword>
<evidence type="ECO:0000256" key="1">
    <source>
        <dbReference type="SAM" id="Phobius"/>
    </source>
</evidence>